<keyword evidence="12" id="KW-1015">Disulfide bond</keyword>
<feature type="region of interest" description="C4" evidence="14">
    <location>
        <begin position="446"/>
        <end position="476"/>
    </location>
</feature>
<dbReference type="Pfam" id="PF00314">
    <property type="entry name" value="Thaumatin"/>
    <property type="match status" value="1"/>
</dbReference>
<dbReference type="PANTHER" id="PTHR10887">
    <property type="entry name" value="DNA2/NAM7 HELICASE FAMILY"/>
    <property type="match status" value="1"/>
</dbReference>
<name>A0A1W0X3S6_HYPEX</name>
<comment type="similarity">
    <text evidence="2">Belongs to the DNA2/NAM7 helicase family.</text>
</comment>
<gene>
    <name evidence="19" type="ORF">BV898_03926</name>
</gene>
<dbReference type="Proteomes" id="UP000192578">
    <property type="component" value="Unassembled WGS sequence"/>
</dbReference>
<dbReference type="InterPro" id="IPR006935">
    <property type="entry name" value="Helicase/UvrB_N"/>
</dbReference>
<dbReference type="GO" id="GO:0005737">
    <property type="term" value="C:cytoplasm"/>
    <property type="evidence" value="ECO:0007669"/>
    <property type="project" value="UniProtKB-SubCell"/>
</dbReference>
<evidence type="ECO:0000256" key="1">
    <source>
        <dbReference type="ARBA" id="ARBA00004496"/>
    </source>
</evidence>
<dbReference type="InterPro" id="IPR027417">
    <property type="entry name" value="P-loop_NTPase"/>
</dbReference>
<dbReference type="PROSITE" id="PS50017">
    <property type="entry name" value="DEATH_DOMAIN"/>
    <property type="match status" value="1"/>
</dbReference>
<dbReference type="InterPro" id="IPR000488">
    <property type="entry name" value="Death_dom"/>
</dbReference>
<dbReference type="Gene3D" id="2.60.110.10">
    <property type="entry name" value="Thaumatin"/>
    <property type="match status" value="1"/>
</dbReference>
<comment type="subcellular location">
    <subcellularLocation>
        <location evidence="1">Cytoplasm</location>
    </subcellularLocation>
</comment>
<proteinExistence type="inferred from homology"/>
<dbReference type="InterPro" id="IPR018999">
    <property type="entry name" value="UPF1_CH/ZBD"/>
</dbReference>
<dbReference type="SUPFAM" id="SSF49870">
    <property type="entry name" value="Osmotin, thaumatin-like protein"/>
    <property type="match status" value="1"/>
</dbReference>
<dbReference type="InterPro" id="IPR014001">
    <property type="entry name" value="Helicase_ATP-bd"/>
</dbReference>
<dbReference type="EMBL" id="MTYJ01000019">
    <property type="protein sequence ID" value="OQV22081.1"/>
    <property type="molecule type" value="Genomic_DNA"/>
</dbReference>
<feature type="compositionally biased region" description="Low complexity" evidence="15">
    <location>
        <begin position="313"/>
        <end position="327"/>
    </location>
</feature>
<dbReference type="OrthoDB" id="6513042at2759"/>
<evidence type="ECO:0000313" key="20">
    <source>
        <dbReference type="Proteomes" id="UP000192578"/>
    </source>
</evidence>
<dbReference type="Pfam" id="PF13087">
    <property type="entry name" value="AAA_12"/>
    <property type="match status" value="1"/>
</dbReference>
<organism evidence="19 20">
    <name type="scientific">Hypsibius exemplaris</name>
    <name type="common">Freshwater tardigrade</name>
    <dbReference type="NCBI Taxonomy" id="2072580"/>
    <lineage>
        <taxon>Eukaryota</taxon>
        <taxon>Metazoa</taxon>
        <taxon>Ecdysozoa</taxon>
        <taxon>Tardigrada</taxon>
        <taxon>Eutardigrada</taxon>
        <taxon>Parachela</taxon>
        <taxon>Hypsibioidea</taxon>
        <taxon>Hypsibiidae</taxon>
        <taxon>Hypsibius</taxon>
    </lineage>
</organism>
<dbReference type="CDD" id="cd21400">
    <property type="entry name" value="ZBD_UPF1-like"/>
    <property type="match status" value="1"/>
</dbReference>
<dbReference type="Gene3D" id="2.40.30.230">
    <property type="match status" value="1"/>
</dbReference>
<dbReference type="GO" id="GO:0003724">
    <property type="term" value="F:RNA helicase activity"/>
    <property type="evidence" value="ECO:0007669"/>
    <property type="project" value="InterPro"/>
</dbReference>
<dbReference type="GO" id="GO:0016787">
    <property type="term" value="F:hydrolase activity"/>
    <property type="evidence" value="ECO:0007669"/>
    <property type="project" value="UniProtKB-KW"/>
</dbReference>
<evidence type="ECO:0000256" key="14">
    <source>
        <dbReference type="PROSITE-ProRule" id="PRU01341"/>
    </source>
</evidence>
<keyword evidence="4 14" id="KW-0479">Metal-binding</keyword>
<dbReference type="InterPro" id="IPR041679">
    <property type="entry name" value="DNA2/NAM7-like_C"/>
</dbReference>
<evidence type="ECO:0000256" key="15">
    <source>
        <dbReference type="SAM" id="MobiDB-lite"/>
    </source>
</evidence>
<comment type="catalytic activity">
    <reaction evidence="13">
        <text>ATP + H2O = ADP + phosphate + H(+)</text>
        <dbReference type="Rhea" id="RHEA:13065"/>
        <dbReference type="ChEBI" id="CHEBI:15377"/>
        <dbReference type="ChEBI" id="CHEBI:15378"/>
        <dbReference type="ChEBI" id="CHEBI:30616"/>
        <dbReference type="ChEBI" id="CHEBI:43474"/>
        <dbReference type="ChEBI" id="CHEBI:456216"/>
        <dbReference type="EC" id="3.6.4.12"/>
    </reaction>
    <physiologicalReaction direction="left-to-right" evidence="13">
        <dbReference type="Rhea" id="RHEA:13066"/>
    </physiologicalReaction>
</comment>
<evidence type="ECO:0000256" key="4">
    <source>
        <dbReference type="ARBA" id="ARBA00022723"/>
    </source>
</evidence>
<evidence type="ECO:0000256" key="16">
    <source>
        <dbReference type="SAM" id="SignalP"/>
    </source>
</evidence>
<dbReference type="InterPro" id="IPR001938">
    <property type="entry name" value="Thaumatin"/>
</dbReference>
<dbReference type="GO" id="GO:0003678">
    <property type="term" value="F:DNA helicase activity"/>
    <property type="evidence" value="ECO:0007669"/>
    <property type="project" value="UniProtKB-EC"/>
</dbReference>
<dbReference type="Pfam" id="PF09416">
    <property type="entry name" value="UPF1_Zn_bind"/>
    <property type="match status" value="1"/>
</dbReference>
<dbReference type="GO" id="GO:0006508">
    <property type="term" value="P:proteolysis"/>
    <property type="evidence" value="ECO:0007669"/>
    <property type="project" value="InterPro"/>
</dbReference>
<dbReference type="InterPro" id="IPR037176">
    <property type="entry name" value="Osmotin/thaumatin-like_sf"/>
</dbReference>
<keyword evidence="5" id="KW-0677">Repeat</keyword>
<dbReference type="Pfam" id="PF13086">
    <property type="entry name" value="AAA_11"/>
    <property type="match status" value="1"/>
</dbReference>
<accession>A0A1W0X3S6</accession>
<sequence length="1026" mass="112192">MAHYAVFFVVGCLYVIGDASAIQWNGNWAFACDFTGGDLDRANVPGDQCGGRCASTAGCTHFTWTTWNGGTCFLKQGRGSKADAFATSDQSMVCGVVTDSAPTPSGGTSGHEVKLKNYCSKPVTVFSLENGAGKQTQSWQLGSQQELPRQLPNGWAGRFYARYADVAPLSGWPQPDSLAEIKFDGYMGLDFYDISLVDGFGVPVKMTPIPGTFSKNAADSKSCKTIGCLADLIGGCPEDLKLRQGSRVVACQSACTKYGAAEPDAPGMSSSNGGGKNPTRDATGAHHSSSLGLGFDSALNLGGTGGEGRPSQSMNGGYYGSYKNSNGDDGAGPSNGYQNGHSSAFDDTISESGAATENDLARRMIELTVEDDDSDFFKSIKAEHSCCYCGLSDPAAVACCVMCKKWFCNGRGLIQGSHIVHHMVRAKHFEIQLHKDGPLGDTSLECYNCGNKNSLVLGFIPAKSESLVVLLCRSPCANASNLKDSSWGDANQWKAVIENRQFAKWMLRQPTEQEMIRQRQITSSQLLKLEDLWKTNPAATVEDLDQVLPEMKLPEIVIRYEDAYHYQRIFLPLIRQEADTDRKLKESQLFENVIIRWDTGLNKRQIAYFILPRMESDAKIMPGDELRLTTMDRTWDAVGNVLKVPDNSGEELSLQLKLGTKNIPVNTNTGFRVECVWKSTSFDRMRNALTTFAIDSNCMSHFVYSTLLGYPMRETPLARSVVLPRRITGPNLPELNASQVNAVRIAIDSQISLIQGPPGTGKTVTSATLVYHLVKSTKAKVLVCAPSNIAVDQLTEKIHKTGLKVVRVYSKSREVVESSVQFLSLHLQMLTNAELKKLQLLKGETGELSDKDERRYRALRVQVEQELLSGADVVCTTCVGAGDPRIGKLKFRVVLIDESTQAIEPECLIPIVMGCKQLVLVGDHCQLGPVVMSKDVAAAGLSSSMFERLIALGLRAHRLQVQYRMHPILSEFSSNIFYEGSLQNGVSPVDRIMTEGMDFPWPNTEKPMFFLNIFGSEELAGSGRRF</sequence>
<comment type="caution">
    <text evidence="19">The sequence shown here is derived from an EMBL/GenBank/DDBJ whole genome shotgun (WGS) entry which is preliminary data.</text>
</comment>
<dbReference type="SMART" id="SM00205">
    <property type="entry name" value="THN"/>
    <property type="match status" value="1"/>
</dbReference>
<evidence type="ECO:0000256" key="10">
    <source>
        <dbReference type="ARBA" id="ARBA00022833"/>
    </source>
</evidence>
<dbReference type="SMART" id="SM00382">
    <property type="entry name" value="AAA"/>
    <property type="match status" value="1"/>
</dbReference>
<dbReference type="SMART" id="SM00487">
    <property type="entry name" value="DEXDc"/>
    <property type="match status" value="1"/>
</dbReference>
<protein>
    <submittedName>
        <fullName evidence="19">Regulator of nonsense transcripts 1</fullName>
    </submittedName>
</protein>
<feature type="region of interest" description="CC/SHH/C" evidence="14">
    <location>
        <begin position="400"/>
        <end position="428"/>
    </location>
</feature>
<dbReference type="GO" id="GO:0000184">
    <property type="term" value="P:nuclear-transcribed mRNA catabolic process, nonsense-mediated decay"/>
    <property type="evidence" value="ECO:0007669"/>
    <property type="project" value="InterPro"/>
</dbReference>
<dbReference type="GO" id="GO:0003723">
    <property type="term" value="F:RNA binding"/>
    <property type="evidence" value="ECO:0007669"/>
    <property type="project" value="InterPro"/>
</dbReference>
<evidence type="ECO:0000256" key="9">
    <source>
        <dbReference type="ARBA" id="ARBA00022806"/>
    </source>
</evidence>
<evidence type="ECO:0000313" key="19">
    <source>
        <dbReference type="EMBL" id="OQV22081.1"/>
    </source>
</evidence>
<evidence type="ECO:0000256" key="11">
    <source>
        <dbReference type="ARBA" id="ARBA00022840"/>
    </source>
</evidence>
<keyword evidence="20" id="KW-1185">Reference proteome</keyword>
<evidence type="ECO:0000259" key="17">
    <source>
        <dbReference type="PROSITE" id="PS50017"/>
    </source>
</evidence>
<feature type="region of interest" description="C3H" evidence="14">
    <location>
        <begin position="386"/>
        <end position="418"/>
    </location>
</feature>
<feature type="domain" description="Death" evidence="17">
    <location>
        <begin position="492"/>
        <end position="564"/>
    </location>
</feature>
<dbReference type="GO" id="GO:0005576">
    <property type="term" value="C:extracellular region"/>
    <property type="evidence" value="ECO:0007669"/>
    <property type="project" value="InterPro"/>
</dbReference>
<evidence type="ECO:0000256" key="8">
    <source>
        <dbReference type="ARBA" id="ARBA00022801"/>
    </source>
</evidence>
<dbReference type="InterPro" id="IPR040812">
    <property type="entry name" value="UPF1_1B_dom"/>
</dbReference>
<dbReference type="Pfam" id="PF18141">
    <property type="entry name" value="UPF1_1B_dom"/>
    <property type="match status" value="1"/>
</dbReference>
<feature type="domain" description="Upf1" evidence="18">
    <location>
        <begin position="378"/>
        <end position="536"/>
    </location>
</feature>
<keyword evidence="6" id="KW-0547">Nucleotide-binding</keyword>
<keyword evidence="10 14" id="KW-0862">Zinc</keyword>
<dbReference type="InterPro" id="IPR045055">
    <property type="entry name" value="DNA2/NAM7-like"/>
</dbReference>
<dbReference type="Gene3D" id="3.40.50.300">
    <property type="entry name" value="P-loop containing nucleotide triphosphate hydrolases"/>
    <property type="match status" value="2"/>
</dbReference>
<dbReference type="Gene3D" id="3.50.4.10">
    <property type="entry name" value="Hepatocyte Growth Factor"/>
    <property type="match status" value="1"/>
</dbReference>
<dbReference type="CDD" id="cd18039">
    <property type="entry name" value="DEXXQc_UPF1"/>
    <property type="match status" value="1"/>
</dbReference>
<dbReference type="PROSITE" id="PS51367">
    <property type="entry name" value="THAUMATIN_2"/>
    <property type="match status" value="1"/>
</dbReference>
<keyword evidence="8" id="KW-0378">Hydrolase</keyword>
<feature type="region of interest" description="Disordered" evidence="15">
    <location>
        <begin position="302"/>
        <end position="349"/>
    </location>
</feature>
<dbReference type="CDD" id="cd21407">
    <property type="entry name" value="1B_UPF1-like"/>
    <property type="match status" value="1"/>
</dbReference>
<dbReference type="PANTHER" id="PTHR10887:SF364">
    <property type="entry name" value="REGULATOR OF NONSENSE TRANSCRIPTS 1"/>
    <property type="match status" value="1"/>
</dbReference>
<evidence type="ECO:0000259" key="18">
    <source>
        <dbReference type="PROSITE" id="PS51997"/>
    </source>
</evidence>
<evidence type="ECO:0000256" key="12">
    <source>
        <dbReference type="ARBA" id="ARBA00023157"/>
    </source>
</evidence>
<keyword evidence="3" id="KW-0963">Cytoplasm</keyword>
<dbReference type="AlphaFoldDB" id="A0A1W0X3S6"/>
<dbReference type="GO" id="GO:0007165">
    <property type="term" value="P:signal transduction"/>
    <property type="evidence" value="ECO:0007669"/>
    <property type="project" value="InterPro"/>
</dbReference>
<keyword evidence="7 14" id="KW-0863">Zinc-finger</keyword>
<evidence type="ECO:0000256" key="13">
    <source>
        <dbReference type="ARBA" id="ARBA00048432"/>
    </source>
</evidence>
<feature type="signal peptide" evidence="16">
    <location>
        <begin position="1"/>
        <end position="21"/>
    </location>
</feature>
<feature type="region of interest" description="Disordered" evidence="15">
    <location>
        <begin position="262"/>
        <end position="289"/>
    </location>
</feature>
<keyword evidence="9" id="KW-0347">Helicase</keyword>
<dbReference type="InterPro" id="IPR041677">
    <property type="entry name" value="DNA2/NAM7_AAA_11"/>
</dbReference>
<evidence type="ECO:0000256" key="3">
    <source>
        <dbReference type="ARBA" id="ARBA00022490"/>
    </source>
</evidence>
<dbReference type="InterPro" id="IPR000177">
    <property type="entry name" value="Apple"/>
</dbReference>
<dbReference type="GO" id="GO:0005524">
    <property type="term" value="F:ATP binding"/>
    <property type="evidence" value="ECO:0007669"/>
    <property type="project" value="UniProtKB-KW"/>
</dbReference>
<dbReference type="PROSITE" id="PS51997">
    <property type="entry name" value="UPF1_CH_RICH"/>
    <property type="match status" value="1"/>
</dbReference>
<dbReference type="Gene3D" id="6.10.140.1240">
    <property type="match status" value="1"/>
</dbReference>
<evidence type="ECO:0000256" key="7">
    <source>
        <dbReference type="ARBA" id="ARBA00022771"/>
    </source>
</evidence>
<keyword evidence="11" id="KW-0067">ATP-binding</keyword>
<dbReference type="Pfam" id="PF04851">
    <property type="entry name" value="ResIII"/>
    <property type="match status" value="1"/>
</dbReference>
<evidence type="ECO:0000256" key="6">
    <source>
        <dbReference type="ARBA" id="ARBA00022741"/>
    </source>
</evidence>
<evidence type="ECO:0000256" key="2">
    <source>
        <dbReference type="ARBA" id="ARBA00007913"/>
    </source>
</evidence>
<reference evidence="20" key="1">
    <citation type="submission" date="2017-01" db="EMBL/GenBank/DDBJ databases">
        <title>Comparative genomics of anhydrobiosis in the tardigrade Hypsibius dujardini.</title>
        <authorList>
            <person name="Yoshida Y."/>
            <person name="Koutsovoulos G."/>
            <person name="Laetsch D."/>
            <person name="Stevens L."/>
            <person name="Kumar S."/>
            <person name="Horikawa D."/>
            <person name="Ishino K."/>
            <person name="Komine S."/>
            <person name="Tomita M."/>
            <person name="Blaxter M."/>
            <person name="Arakawa K."/>
        </authorList>
    </citation>
    <scope>NUCLEOTIDE SEQUENCE [LARGE SCALE GENOMIC DNA]</scope>
    <source>
        <strain evidence="20">Z151</strain>
    </source>
</reference>
<dbReference type="SUPFAM" id="SSF52540">
    <property type="entry name" value="P-loop containing nucleoside triphosphate hydrolases"/>
    <property type="match status" value="1"/>
</dbReference>
<dbReference type="GO" id="GO:0003677">
    <property type="term" value="F:DNA binding"/>
    <property type="evidence" value="ECO:0007669"/>
    <property type="project" value="InterPro"/>
</dbReference>
<dbReference type="CDD" id="cd01100">
    <property type="entry name" value="APPLE_Factor_XI_like"/>
    <property type="match status" value="1"/>
</dbReference>
<evidence type="ECO:0000256" key="5">
    <source>
        <dbReference type="ARBA" id="ARBA00022737"/>
    </source>
</evidence>
<feature type="chain" id="PRO_5013094095" evidence="16">
    <location>
        <begin position="22"/>
        <end position="1026"/>
    </location>
</feature>
<keyword evidence="16" id="KW-0732">Signal</keyword>
<dbReference type="InterPro" id="IPR003593">
    <property type="entry name" value="AAA+_ATPase"/>
</dbReference>
<dbReference type="GO" id="GO:0008270">
    <property type="term" value="F:zinc ion binding"/>
    <property type="evidence" value="ECO:0007669"/>
    <property type="project" value="UniProtKB-UniRule"/>
</dbReference>